<evidence type="ECO:0000256" key="3">
    <source>
        <dbReference type="ARBA" id="ARBA00022692"/>
    </source>
</evidence>
<evidence type="ECO:0000256" key="5">
    <source>
        <dbReference type="ARBA" id="ARBA00023136"/>
    </source>
</evidence>
<keyword evidence="9" id="KW-1185">Reference proteome</keyword>
<evidence type="ECO:0000313" key="9">
    <source>
        <dbReference type="Proteomes" id="UP000546200"/>
    </source>
</evidence>
<feature type="signal peptide" evidence="7">
    <location>
        <begin position="1"/>
        <end position="20"/>
    </location>
</feature>
<keyword evidence="5 6" id="KW-0472">Membrane</keyword>
<accession>A0A7W9EUV4</accession>
<feature type="transmembrane region" description="Helical" evidence="6">
    <location>
        <begin position="30"/>
        <end position="51"/>
    </location>
</feature>
<name>A0A7W9EUV4_9SPHN</name>
<dbReference type="Proteomes" id="UP000546200">
    <property type="component" value="Unassembled WGS sequence"/>
</dbReference>
<evidence type="ECO:0000256" key="2">
    <source>
        <dbReference type="ARBA" id="ARBA00022475"/>
    </source>
</evidence>
<keyword evidence="2" id="KW-1003">Cell membrane</keyword>
<feature type="transmembrane region" description="Helical" evidence="6">
    <location>
        <begin position="72"/>
        <end position="90"/>
    </location>
</feature>
<feature type="transmembrane region" description="Helical" evidence="6">
    <location>
        <begin position="189"/>
        <end position="205"/>
    </location>
</feature>
<keyword evidence="3 6" id="KW-0812">Transmembrane</keyword>
<comment type="caution">
    <text evidence="8">The sequence shown here is derived from an EMBL/GenBank/DDBJ whole genome shotgun (WGS) entry which is preliminary data.</text>
</comment>
<dbReference type="RefSeq" id="WP_184058187.1">
    <property type="nucleotide sequence ID" value="NZ_JACIJK010000007.1"/>
</dbReference>
<keyword evidence="7" id="KW-0732">Signal</keyword>
<dbReference type="InterPro" id="IPR019108">
    <property type="entry name" value="Caa3_assmbl_CtaG-rel"/>
</dbReference>
<protein>
    <submittedName>
        <fullName evidence="8">Cytochrome c oxidase assembly factor CtaG</fullName>
    </submittedName>
</protein>
<organism evidence="8 9">
    <name type="scientific">Sphingomonas aerophila</name>
    <dbReference type="NCBI Taxonomy" id="1344948"/>
    <lineage>
        <taxon>Bacteria</taxon>
        <taxon>Pseudomonadati</taxon>
        <taxon>Pseudomonadota</taxon>
        <taxon>Alphaproteobacteria</taxon>
        <taxon>Sphingomonadales</taxon>
        <taxon>Sphingomonadaceae</taxon>
        <taxon>Sphingomonas</taxon>
    </lineage>
</organism>
<gene>
    <name evidence="8" type="ORF">FHS94_002509</name>
</gene>
<feature type="chain" id="PRO_5030662379" evidence="7">
    <location>
        <begin position="21"/>
        <end position="296"/>
    </location>
</feature>
<reference evidence="8 9" key="1">
    <citation type="submission" date="2020-08" db="EMBL/GenBank/DDBJ databases">
        <title>Genomic Encyclopedia of Type Strains, Phase IV (KMG-IV): sequencing the most valuable type-strain genomes for metagenomic binning, comparative biology and taxonomic classification.</title>
        <authorList>
            <person name="Goeker M."/>
        </authorList>
    </citation>
    <scope>NUCLEOTIDE SEQUENCE [LARGE SCALE GENOMIC DNA]</scope>
    <source>
        <strain evidence="8 9">DSM 100044</strain>
    </source>
</reference>
<keyword evidence="4 6" id="KW-1133">Transmembrane helix</keyword>
<feature type="transmembrane region" description="Helical" evidence="6">
    <location>
        <begin position="110"/>
        <end position="129"/>
    </location>
</feature>
<dbReference type="GO" id="GO:0005886">
    <property type="term" value="C:plasma membrane"/>
    <property type="evidence" value="ECO:0007669"/>
    <property type="project" value="UniProtKB-SubCell"/>
</dbReference>
<sequence>MRAVRAAAFATVLLAAPALGHNTGTPHTEAPGWTWDPTITAPLLLSALVFWTGWRRLTARSARGMPGLRRRALLFAAGWLVTAAALVSPLHEAGERSFAAHMLEHELLMLAGAPLLVLSEPLAVMLWAFPPRGRQALGGLAPGAVRDAWRMLTSPVSATLLQAAALWLWHAPALFDRALASDGWHVAQHLTFLVAALVFWSAMLARRTPDGIAALCLVVTSIVSGTLGALMAFATSPWYAGYARLGMAPFGLTPAEDQQFAGLLMWVPGGLVHAAAALVIMRRLLRDKPEEVAHAV</sequence>
<dbReference type="Pfam" id="PF09678">
    <property type="entry name" value="Caa3_CtaG"/>
    <property type="match status" value="1"/>
</dbReference>
<dbReference type="AlphaFoldDB" id="A0A7W9EUV4"/>
<feature type="transmembrane region" description="Helical" evidence="6">
    <location>
        <begin position="260"/>
        <end position="280"/>
    </location>
</feature>
<evidence type="ECO:0000256" key="4">
    <source>
        <dbReference type="ARBA" id="ARBA00022989"/>
    </source>
</evidence>
<comment type="subcellular location">
    <subcellularLocation>
        <location evidence="1">Cell membrane</location>
        <topology evidence="1">Multi-pass membrane protein</topology>
    </subcellularLocation>
</comment>
<evidence type="ECO:0000256" key="1">
    <source>
        <dbReference type="ARBA" id="ARBA00004651"/>
    </source>
</evidence>
<evidence type="ECO:0000256" key="6">
    <source>
        <dbReference type="SAM" id="Phobius"/>
    </source>
</evidence>
<feature type="transmembrane region" description="Helical" evidence="6">
    <location>
        <begin position="149"/>
        <end position="169"/>
    </location>
</feature>
<evidence type="ECO:0000256" key="7">
    <source>
        <dbReference type="SAM" id="SignalP"/>
    </source>
</evidence>
<feature type="transmembrane region" description="Helical" evidence="6">
    <location>
        <begin position="212"/>
        <end position="240"/>
    </location>
</feature>
<proteinExistence type="predicted"/>
<evidence type="ECO:0000313" key="8">
    <source>
        <dbReference type="EMBL" id="MBB5715654.1"/>
    </source>
</evidence>
<dbReference type="EMBL" id="JACIJK010000007">
    <property type="protein sequence ID" value="MBB5715654.1"/>
    <property type="molecule type" value="Genomic_DNA"/>
</dbReference>